<dbReference type="PANTHER" id="PTHR35936:SF17">
    <property type="entry name" value="ARGININE-BINDING EXTRACELLULAR PROTEIN ARTP"/>
    <property type="match status" value="1"/>
</dbReference>
<evidence type="ECO:0000259" key="2">
    <source>
        <dbReference type="SMART" id="SM00062"/>
    </source>
</evidence>
<sequence>MSAIPRRLGSPASASTAAVRPPRALRRIALLTAAVVTLAGCGSSGNDQSGNAPTPAAVTIEGVGPVAKDDKAAALLPDRFAKDGLVIAANIPHPPFIDFSEPGVTDKFKGLDYDLTQAIAARLGTVASYKAQPFDSLIPGLQAGSHNVVTGIADLKARQEAVTFVDYSKTGAAALARHGNSQIKTLADLCGVKVAAVRSTTLQTLLEDYSKASCGARPMKIIGYPDEAAGLQALLSQATEVYFTAKVNAIMIAKSQPDKLTAVEDPAEPNGYKANPNGIGVLNANEDLAKAIQAALQSLLDDGTYGRIYSKWDLASIGVTSAVINGAIN</sequence>
<proteinExistence type="predicted"/>
<evidence type="ECO:0000313" key="4">
    <source>
        <dbReference type="Proteomes" id="UP001589647"/>
    </source>
</evidence>
<name>A0ABV5ISS0_9ACTN</name>
<dbReference type="SUPFAM" id="SSF53850">
    <property type="entry name" value="Periplasmic binding protein-like II"/>
    <property type="match status" value="1"/>
</dbReference>
<feature type="domain" description="Solute-binding protein family 3/N-terminal" evidence="2">
    <location>
        <begin position="84"/>
        <end position="316"/>
    </location>
</feature>
<dbReference type="Gene3D" id="3.40.190.10">
    <property type="entry name" value="Periplasmic binding protein-like II"/>
    <property type="match status" value="2"/>
</dbReference>
<organism evidence="3 4">
    <name type="scientific">Nonomuraea spiralis</name>
    <dbReference type="NCBI Taxonomy" id="46182"/>
    <lineage>
        <taxon>Bacteria</taxon>
        <taxon>Bacillati</taxon>
        <taxon>Actinomycetota</taxon>
        <taxon>Actinomycetes</taxon>
        <taxon>Streptosporangiales</taxon>
        <taxon>Streptosporangiaceae</taxon>
        <taxon>Nonomuraea</taxon>
    </lineage>
</organism>
<reference evidence="3 4" key="1">
    <citation type="submission" date="2024-09" db="EMBL/GenBank/DDBJ databases">
        <authorList>
            <person name="Sun Q."/>
            <person name="Mori K."/>
        </authorList>
    </citation>
    <scope>NUCLEOTIDE SEQUENCE [LARGE SCALE GENOMIC DNA]</scope>
    <source>
        <strain evidence="3 4">CCM 3426</strain>
    </source>
</reference>
<accession>A0ABV5ISS0</accession>
<protein>
    <submittedName>
        <fullName evidence="3">Transporter substrate-binding domain-containing protein</fullName>
    </submittedName>
</protein>
<dbReference type="RefSeq" id="WP_189651320.1">
    <property type="nucleotide sequence ID" value="NZ_BMRC01000018.1"/>
</dbReference>
<dbReference type="Pfam" id="PF00497">
    <property type="entry name" value="SBP_bac_3"/>
    <property type="match status" value="1"/>
</dbReference>
<comment type="caution">
    <text evidence="3">The sequence shown here is derived from an EMBL/GenBank/DDBJ whole genome shotgun (WGS) entry which is preliminary data.</text>
</comment>
<keyword evidence="1" id="KW-0732">Signal</keyword>
<dbReference type="EMBL" id="JBHMEI010000063">
    <property type="protein sequence ID" value="MFB9207621.1"/>
    <property type="molecule type" value="Genomic_DNA"/>
</dbReference>
<evidence type="ECO:0000256" key="1">
    <source>
        <dbReference type="ARBA" id="ARBA00022729"/>
    </source>
</evidence>
<dbReference type="Proteomes" id="UP001589647">
    <property type="component" value="Unassembled WGS sequence"/>
</dbReference>
<evidence type="ECO:0000313" key="3">
    <source>
        <dbReference type="EMBL" id="MFB9207621.1"/>
    </source>
</evidence>
<dbReference type="InterPro" id="IPR001638">
    <property type="entry name" value="Solute-binding_3/MltF_N"/>
</dbReference>
<dbReference type="SMART" id="SM00062">
    <property type="entry name" value="PBPb"/>
    <property type="match status" value="1"/>
</dbReference>
<dbReference type="PANTHER" id="PTHR35936">
    <property type="entry name" value="MEMBRANE-BOUND LYTIC MUREIN TRANSGLYCOSYLASE F"/>
    <property type="match status" value="1"/>
</dbReference>
<keyword evidence="4" id="KW-1185">Reference proteome</keyword>
<gene>
    <name evidence="3" type="ORF">ACFFV7_41015</name>
</gene>